<feature type="domain" description="4Fe-4S ferredoxin-type" evidence="4">
    <location>
        <begin position="212"/>
        <end position="244"/>
    </location>
</feature>
<dbReference type="PROSITE" id="PS51379">
    <property type="entry name" value="4FE4S_FER_2"/>
    <property type="match status" value="2"/>
</dbReference>
<dbReference type="EMBL" id="MHRA01000007">
    <property type="protein sequence ID" value="OHA15929.1"/>
    <property type="molecule type" value="Genomic_DNA"/>
</dbReference>
<evidence type="ECO:0000256" key="2">
    <source>
        <dbReference type="ARBA" id="ARBA00023004"/>
    </source>
</evidence>
<dbReference type="GO" id="GO:0051536">
    <property type="term" value="F:iron-sulfur cluster binding"/>
    <property type="evidence" value="ECO:0007669"/>
    <property type="project" value="UniProtKB-KW"/>
</dbReference>
<comment type="caution">
    <text evidence="5">The sequence shown here is derived from an EMBL/GenBank/DDBJ whole genome shotgun (WGS) entry which is preliminary data.</text>
</comment>
<dbReference type="PANTHER" id="PTHR40447:SF1">
    <property type="entry name" value="ANAEROBIC SULFITE REDUCTASE SUBUNIT A"/>
    <property type="match status" value="1"/>
</dbReference>
<dbReference type="AlphaFoldDB" id="A0A1G2LYJ7"/>
<dbReference type="PANTHER" id="PTHR40447">
    <property type="entry name" value="ANAEROBIC SULFITE REDUCTASE SUBUNIT A"/>
    <property type="match status" value="1"/>
</dbReference>
<evidence type="ECO:0000256" key="1">
    <source>
        <dbReference type="ARBA" id="ARBA00022723"/>
    </source>
</evidence>
<keyword evidence="3" id="KW-0411">Iron-sulfur</keyword>
<evidence type="ECO:0000259" key="4">
    <source>
        <dbReference type="PROSITE" id="PS51379"/>
    </source>
</evidence>
<dbReference type="GO" id="GO:0046872">
    <property type="term" value="F:metal ion binding"/>
    <property type="evidence" value="ECO:0007669"/>
    <property type="project" value="UniProtKB-KW"/>
</dbReference>
<gene>
    <name evidence="5" type="ORF">A3A10_02085</name>
</gene>
<proteinExistence type="predicted"/>
<accession>A0A1G2LYJ7</accession>
<evidence type="ECO:0000313" key="6">
    <source>
        <dbReference type="Proteomes" id="UP000178116"/>
    </source>
</evidence>
<dbReference type="PROSITE" id="PS00198">
    <property type="entry name" value="4FE4S_FER_1"/>
    <property type="match status" value="2"/>
</dbReference>
<keyword evidence="1" id="KW-0479">Metal-binding</keyword>
<dbReference type="Pfam" id="PF17179">
    <property type="entry name" value="Fer4_22"/>
    <property type="match status" value="1"/>
</dbReference>
<keyword evidence="2" id="KW-0408">Iron</keyword>
<reference evidence="5 6" key="1">
    <citation type="journal article" date="2016" name="Nat. Commun.">
        <title>Thousands of microbial genomes shed light on interconnected biogeochemical processes in an aquifer system.</title>
        <authorList>
            <person name="Anantharaman K."/>
            <person name="Brown C.T."/>
            <person name="Hug L.A."/>
            <person name="Sharon I."/>
            <person name="Castelle C.J."/>
            <person name="Probst A.J."/>
            <person name="Thomas B.C."/>
            <person name="Singh A."/>
            <person name="Wilkins M.J."/>
            <person name="Karaoz U."/>
            <person name="Brodie E.L."/>
            <person name="Williams K.H."/>
            <person name="Hubbard S.S."/>
            <person name="Banfield J.F."/>
        </authorList>
    </citation>
    <scope>NUCLEOTIDE SEQUENCE [LARGE SCALE GENOMIC DNA]</scope>
</reference>
<sequence>MLIIEKQNISEWLDGLTKKMPVFAPVRREINGAEESVFGEFKPETKIDFDYLPTVRSIKEFFLPEKENIFVFDKRRNKIAESPAPKKFALFGLNGRDIEALAQLDEIMAKPDQDFFYFQKRSAATIIGLLRESEKTVSGCDLILSKINQGQYEIIVLTEKGRKLVKNKLFKNEPAIITSGGSKSDEIMPQLSELLKDPELLADSVKWSWRQDYAIWEELGNLCLGCGICTYICPLCYCFSSEDSVGLDNNQCIRARQWDACTLPRFAQISGGYNFHKTIKERYYNWYYHKFVRAYEEYGKSQCVACGRCQKYCPAKIDIEKYLIGIVENYKKSRQ</sequence>
<evidence type="ECO:0000256" key="3">
    <source>
        <dbReference type="ARBA" id="ARBA00023014"/>
    </source>
</evidence>
<organism evidence="5 6">
    <name type="scientific">Candidatus Tagabacteria bacterium RIFCSPLOWO2_01_FULL_42_9</name>
    <dbReference type="NCBI Taxonomy" id="1802296"/>
    <lineage>
        <taxon>Bacteria</taxon>
        <taxon>Candidatus Tagaibacteriota</taxon>
    </lineage>
</organism>
<feature type="domain" description="4Fe-4S ferredoxin-type" evidence="4">
    <location>
        <begin position="294"/>
        <end position="322"/>
    </location>
</feature>
<dbReference type="InterPro" id="IPR017900">
    <property type="entry name" value="4Fe4S_Fe_S_CS"/>
</dbReference>
<dbReference type="Proteomes" id="UP000178116">
    <property type="component" value="Unassembled WGS sequence"/>
</dbReference>
<name>A0A1G2LYJ7_9BACT</name>
<protein>
    <recommendedName>
        <fullName evidence="4">4Fe-4S ferredoxin-type domain-containing protein</fullName>
    </recommendedName>
</protein>
<dbReference type="SUPFAM" id="SSF46548">
    <property type="entry name" value="alpha-helical ferredoxin"/>
    <property type="match status" value="1"/>
</dbReference>
<dbReference type="InterPro" id="IPR017896">
    <property type="entry name" value="4Fe4S_Fe-S-bd"/>
</dbReference>
<evidence type="ECO:0000313" key="5">
    <source>
        <dbReference type="EMBL" id="OHA15929.1"/>
    </source>
</evidence>